<dbReference type="Proteomes" id="UP001339911">
    <property type="component" value="Unassembled WGS sequence"/>
</dbReference>
<evidence type="ECO:0000256" key="1">
    <source>
        <dbReference type="SAM" id="MobiDB-lite"/>
    </source>
</evidence>
<dbReference type="RefSeq" id="WP_331211886.1">
    <property type="nucleotide sequence ID" value="NZ_JAZGQL010000040.1"/>
</dbReference>
<feature type="compositionally biased region" description="Polar residues" evidence="1">
    <location>
        <begin position="7"/>
        <end position="17"/>
    </location>
</feature>
<feature type="region of interest" description="Disordered" evidence="1">
    <location>
        <begin position="1"/>
        <end position="31"/>
    </location>
</feature>
<name>A0ABU7SPV4_9ACTN</name>
<keyword evidence="3" id="KW-1185">Reference proteome</keyword>
<gene>
    <name evidence="2" type="ORF">V1634_34870</name>
</gene>
<evidence type="ECO:0000313" key="2">
    <source>
        <dbReference type="EMBL" id="MEE6312005.1"/>
    </source>
</evidence>
<proteinExistence type="predicted"/>
<evidence type="ECO:0000313" key="3">
    <source>
        <dbReference type="Proteomes" id="UP001339911"/>
    </source>
</evidence>
<protein>
    <submittedName>
        <fullName evidence="2">Uncharacterized protein</fullName>
    </submittedName>
</protein>
<sequence>MTDTRTDNQIGGSTTGASARDPYAPARSPSALTRDRALGLVQGLLADGIISPTDLRAYVPEVADPFDPESLRQDYETWFRANGIETVTGRKFSLGPCPYTAEELMQAKADGWIPVVSPKGLSLTETARTFHCDTWATSDPLVTAPAEEEDLWFLTPGDLVPQDANVSARELRQRYDKDGSLGLSLQRYIILTARLRHLTGQAPDFRWWVWIMRGRYDRSGFMIAGFDPNNRFSVHAWMPQFRASFVGARPIRICPRIAGPSDHNTAG</sequence>
<dbReference type="EMBL" id="JAZGQL010000040">
    <property type="protein sequence ID" value="MEE6312005.1"/>
    <property type="molecule type" value="Genomic_DNA"/>
</dbReference>
<comment type="caution">
    <text evidence="2">The sequence shown here is derived from an EMBL/GenBank/DDBJ whole genome shotgun (WGS) entry which is preliminary data.</text>
</comment>
<reference evidence="2 3" key="1">
    <citation type="submission" date="2024-01" db="EMBL/GenBank/DDBJ databases">
        <title>Genome insights into Plantactinospora veratri sp. nov.</title>
        <authorList>
            <person name="Wang L."/>
        </authorList>
    </citation>
    <scope>NUCLEOTIDE SEQUENCE [LARGE SCALE GENOMIC DNA]</scope>
    <source>
        <strain evidence="2 3">NEAU-FHS4</strain>
    </source>
</reference>
<accession>A0ABU7SPV4</accession>
<organism evidence="2 3">
    <name type="scientific">Plantactinospora veratri</name>
    <dbReference type="NCBI Taxonomy" id="1436122"/>
    <lineage>
        <taxon>Bacteria</taxon>
        <taxon>Bacillati</taxon>
        <taxon>Actinomycetota</taxon>
        <taxon>Actinomycetes</taxon>
        <taxon>Micromonosporales</taxon>
        <taxon>Micromonosporaceae</taxon>
        <taxon>Plantactinospora</taxon>
    </lineage>
</organism>